<comment type="caution">
    <text evidence="1">The sequence shown here is derived from an EMBL/GenBank/DDBJ whole genome shotgun (WGS) entry which is preliminary data.</text>
</comment>
<gene>
    <name evidence="1" type="ORF">AALO_G00265860</name>
</gene>
<dbReference type="AlphaFoldDB" id="A0AAV6FL04"/>
<keyword evidence="2" id="KW-1185">Reference proteome</keyword>
<evidence type="ECO:0000313" key="2">
    <source>
        <dbReference type="Proteomes" id="UP000823561"/>
    </source>
</evidence>
<reference evidence="1" key="1">
    <citation type="submission" date="2020-10" db="EMBL/GenBank/DDBJ databases">
        <title>Chromosome-scale genome assembly of the Allis shad, Alosa alosa.</title>
        <authorList>
            <person name="Margot Z."/>
            <person name="Christophe K."/>
            <person name="Cabau C."/>
            <person name="Louis A."/>
            <person name="Berthelot C."/>
            <person name="Parey E."/>
            <person name="Roest Crollius H."/>
            <person name="Montfort J."/>
            <person name="Robinson-Rechavi M."/>
            <person name="Bucao C."/>
            <person name="Bouchez O."/>
            <person name="Gislard M."/>
            <person name="Lluch J."/>
            <person name="Milhes M."/>
            <person name="Lampietro C."/>
            <person name="Lopez Roques C."/>
            <person name="Donnadieu C."/>
            <person name="Braasch I."/>
            <person name="Desvignes T."/>
            <person name="Postlethwait J."/>
            <person name="Bobe J."/>
            <person name="Guiguen Y."/>
        </authorList>
    </citation>
    <scope>NUCLEOTIDE SEQUENCE</scope>
    <source>
        <strain evidence="1">M-15738</strain>
        <tissue evidence="1">Blood</tissue>
    </source>
</reference>
<accession>A0AAV6FL04</accession>
<protein>
    <submittedName>
        <fullName evidence="1">Uncharacterized protein</fullName>
    </submittedName>
</protein>
<sequence length="56" mass="6330">MFSLCRARGGEALALQMERLNVEWLYCPCVVVDLVYNCCTCSYSGSVTGLYWKLLT</sequence>
<organism evidence="1 2">
    <name type="scientific">Alosa alosa</name>
    <name type="common">allis shad</name>
    <dbReference type="NCBI Taxonomy" id="278164"/>
    <lineage>
        <taxon>Eukaryota</taxon>
        <taxon>Metazoa</taxon>
        <taxon>Chordata</taxon>
        <taxon>Craniata</taxon>
        <taxon>Vertebrata</taxon>
        <taxon>Euteleostomi</taxon>
        <taxon>Actinopterygii</taxon>
        <taxon>Neopterygii</taxon>
        <taxon>Teleostei</taxon>
        <taxon>Clupei</taxon>
        <taxon>Clupeiformes</taxon>
        <taxon>Clupeoidei</taxon>
        <taxon>Clupeidae</taxon>
        <taxon>Alosa</taxon>
    </lineage>
</organism>
<proteinExistence type="predicted"/>
<dbReference type="Proteomes" id="UP000823561">
    <property type="component" value="Chromosome 21"/>
</dbReference>
<name>A0AAV6FL04_9TELE</name>
<dbReference type="EMBL" id="JADWDJ010000021">
    <property type="protein sequence ID" value="KAG5263534.1"/>
    <property type="molecule type" value="Genomic_DNA"/>
</dbReference>
<evidence type="ECO:0000313" key="1">
    <source>
        <dbReference type="EMBL" id="KAG5263534.1"/>
    </source>
</evidence>